<protein>
    <submittedName>
        <fullName evidence="7">Triose-phosphate transporter family-domain-containing protein</fullName>
    </submittedName>
</protein>
<feature type="transmembrane region" description="Helical" evidence="5">
    <location>
        <begin position="307"/>
        <end position="325"/>
    </location>
</feature>
<dbReference type="PANTHER" id="PTHR11132">
    <property type="entry name" value="SOLUTE CARRIER FAMILY 35"/>
    <property type="match status" value="1"/>
</dbReference>
<dbReference type="GO" id="GO:0016020">
    <property type="term" value="C:membrane"/>
    <property type="evidence" value="ECO:0007669"/>
    <property type="project" value="UniProtKB-SubCell"/>
</dbReference>
<evidence type="ECO:0000313" key="7">
    <source>
        <dbReference type="EMBL" id="KAJ8099352.1"/>
    </source>
</evidence>
<comment type="subcellular location">
    <subcellularLocation>
        <location evidence="1">Membrane</location>
        <topology evidence="1">Multi-pass membrane protein</topology>
    </subcellularLocation>
</comment>
<organism evidence="7 8">
    <name type="scientific">Lipomyces tetrasporus</name>
    <dbReference type="NCBI Taxonomy" id="54092"/>
    <lineage>
        <taxon>Eukaryota</taxon>
        <taxon>Fungi</taxon>
        <taxon>Dikarya</taxon>
        <taxon>Ascomycota</taxon>
        <taxon>Saccharomycotina</taxon>
        <taxon>Lipomycetes</taxon>
        <taxon>Lipomycetales</taxon>
        <taxon>Lipomycetaceae</taxon>
        <taxon>Lipomyces</taxon>
    </lineage>
</organism>
<keyword evidence="2 5" id="KW-0812">Transmembrane</keyword>
<evidence type="ECO:0000259" key="6">
    <source>
        <dbReference type="Pfam" id="PF03151"/>
    </source>
</evidence>
<evidence type="ECO:0000313" key="8">
    <source>
        <dbReference type="Proteomes" id="UP001217417"/>
    </source>
</evidence>
<dbReference type="GeneID" id="80884538"/>
<dbReference type="InterPro" id="IPR037185">
    <property type="entry name" value="EmrE-like"/>
</dbReference>
<dbReference type="Proteomes" id="UP001217417">
    <property type="component" value="Unassembled WGS sequence"/>
</dbReference>
<dbReference type="Pfam" id="PF03151">
    <property type="entry name" value="TPT"/>
    <property type="match status" value="1"/>
</dbReference>
<evidence type="ECO:0000256" key="3">
    <source>
        <dbReference type="ARBA" id="ARBA00022989"/>
    </source>
</evidence>
<feature type="domain" description="Sugar phosphate transporter" evidence="6">
    <location>
        <begin position="26"/>
        <end position="346"/>
    </location>
</feature>
<sequence>MTSRRPSFVESTTHGFQQLAPPISVKLIVLSLSWYWSSAVSNTLTKSILNAFPYPVTLTVLQFAFVVFWAVTLSSLTRSKVPGVARLIPFSHSGITRPTKQIVLTVAPMAVFQLAGHIFSHIATSKIPVTVVHTIKGLSPLFTVIAYRFLFGVHYSIYTYVSLIPLTLGVMLACSFEFQGHLVGVLSALFAAIIFVSQNIFSKKLLTNSPTSDMEPKKKLDKINLLCYCSGLALIFTSPLWFYYEGAGLLREYIATGTLPILAEGIENAMPIRTLMILFFLNGTVHFGQNFLAFQILGLVSPVTYSIASLFKRVFVIIVAIIWFGHELTSLQNWGIALTFVGLYMYDRAGDASRTERAMLNKQQASSRILPMHNVDIKQDIGAISYSNFVSTTSSANHSARNSNETFRHSEVNIRDDLAEKHLLHAHSIHLNTNSNSTILVA</sequence>
<evidence type="ECO:0000256" key="5">
    <source>
        <dbReference type="SAM" id="Phobius"/>
    </source>
</evidence>
<feature type="transmembrane region" description="Helical" evidence="5">
    <location>
        <begin position="277"/>
        <end position="300"/>
    </location>
</feature>
<evidence type="ECO:0000256" key="4">
    <source>
        <dbReference type="ARBA" id="ARBA00023136"/>
    </source>
</evidence>
<keyword evidence="3 5" id="KW-1133">Transmembrane helix</keyword>
<gene>
    <name evidence="7" type="ORF">POJ06DRAFT_269412</name>
</gene>
<evidence type="ECO:0000256" key="1">
    <source>
        <dbReference type="ARBA" id="ARBA00004141"/>
    </source>
</evidence>
<dbReference type="SUPFAM" id="SSF103481">
    <property type="entry name" value="Multidrug resistance efflux transporter EmrE"/>
    <property type="match status" value="2"/>
</dbReference>
<proteinExistence type="predicted"/>
<dbReference type="RefSeq" id="XP_056042802.1">
    <property type="nucleotide sequence ID" value="XM_056189372.1"/>
</dbReference>
<dbReference type="InterPro" id="IPR050186">
    <property type="entry name" value="TPT_transporter"/>
</dbReference>
<dbReference type="AlphaFoldDB" id="A0AAD7VQX0"/>
<reference evidence="7" key="1">
    <citation type="submission" date="2023-03" db="EMBL/GenBank/DDBJ databases">
        <title>Near-Complete genome sequence of Lipomyces tetrasporous NRRL Y-64009, an oleaginous yeast capable of growing on lignocellulosic hydrolysates.</title>
        <authorList>
            <consortium name="Lawrence Berkeley National Laboratory"/>
            <person name="Jagtap S.S."/>
            <person name="Liu J.-J."/>
            <person name="Walukiewicz H.E."/>
            <person name="Pangilinan J."/>
            <person name="Lipzen A."/>
            <person name="Ahrendt S."/>
            <person name="Koriabine M."/>
            <person name="Cobaugh K."/>
            <person name="Salamov A."/>
            <person name="Yoshinaga Y."/>
            <person name="Ng V."/>
            <person name="Daum C."/>
            <person name="Grigoriev I.V."/>
            <person name="Slininger P.J."/>
            <person name="Dien B.S."/>
            <person name="Jin Y.-S."/>
            <person name="Rao C.V."/>
        </authorList>
    </citation>
    <scope>NUCLEOTIDE SEQUENCE</scope>
    <source>
        <strain evidence="7">NRRL Y-64009</strain>
    </source>
</reference>
<dbReference type="EMBL" id="JARPMG010000007">
    <property type="protein sequence ID" value="KAJ8099352.1"/>
    <property type="molecule type" value="Genomic_DNA"/>
</dbReference>
<feature type="transmembrane region" description="Helical" evidence="5">
    <location>
        <begin position="20"/>
        <end position="36"/>
    </location>
</feature>
<keyword evidence="4 5" id="KW-0472">Membrane</keyword>
<feature type="transmembrane region" description="Helical" evidence="5">
    <location>
        <begin position="223"/>
        <end position="244"/>
    </location>
</feature>
<evidence type="ECO:0000256" key="2">
    <source>
        <dbReference type="ARBA" id="ARBA00022692"/>
    </source>
</evidence>
<keyword evidence="8" id="KW-1185">Reference proteome</keyword>
<name>A0AAD7VQX0_9ASCO</name>
<feature type="transmembrane region" description="Helical" evidence="5">
    <location>
        <begin position="56"/>
        <end position="76"/>
    </location>
</feature>
<feature type="transmembrane region" description="Helical" evidence="5">
    <location>
        <begin position="182"/>
        <end position="202"/>
    </location>
</feature>
<comment type="caution">
    <text evidence="7">The sequence shown here is derived from an EMBL/GenBank/DDBJ whole genome shotgun (WGS) entry which is preliminary data.</text>
</comment>
<accession>A0AAD7VQX0</accession>
<feature type="transmembrane region" description="Helical" evidence="5">
    <location>
        <begin position="102"/>
        <end position="123"/>
    </location>
</feature>
<dbReference type="InterPro" id="IPR004853">
    <property type="entry name" value="Sugar_P_trans_dom"/>
</dbReference>